<dbReference type="InterPro" id="IPR036179">
    <property type="entry name" value="Ig-like_dom_sf"/>
</dbReference>
<dbReference type="CDD" id="cd00063">
    <property type="entry name" value="FN3"/>
    <property type="match status" value="1"/>
</dbReference>
<organism evidence="11 12">
    <name type="scientific">Mytilus coruscus</name>
    <name type="common">Sea mussel</name>
    <dbReference type="NCBI Taxonomy" id="42192"/>
    <lineage>
        <taxon>Eukaryota</taxon>
        <taxon>Metazoa</taxon>
        <taxon>Spiralia</taxon>
        <taxon>Lophotrochozoa</taxon>
        <taxon>Mollusca</taxon>
        <taxon>Bivalvia</taxon>
        <taxon>Autobranchia</taxon>
        <taxon>Pteriomorphia</taxon>
        <taxon>Mytilida</taxon>
        <taxon>Mytiloidea</taxon>
        <taxon>Mytilidae</taxon>
        <taxon>Mytilinae</taxon>
        <taxon>Mytilus</taxon>
    </lineage>
</organism>
<feature type="domain" description="Fibronectin type-III" evidence="10">
    <location>
        <begin position="528"/>
        <end position="628"/>
    </location>
</feature>
<feature type="region of interest" description="Disordered" evidence="7">
    <location>
        <begin position="707"/>
        <end position="732"/>
    </location>
</feature>
<sequence length="799" mass="91472">MLQWSHCCRFARLLICKFCRVLHKLGNGPKQTVTVEDKLELKIKSFCFILGESHVPYQSKHTTVFVEHGETIVLNCTCSKSNGDHVQGSWIGPYMSTSKEDNIPYTEGLIMNPELNISNIHIIGDHELGTCNLKITNFSNINEGSYECNNLLLDDPKILEHTYIVSIKTPPMNLEIQSAAGSHTIRGVEDVAMKLVCTVSRGQPAEVLKWSENGTMLKEGREGRLDYIFVPNRYDHQKLFTCSVEHELLTFPLTKSVNLDIEFKPYVAILPLKQDFQREGTSTELCCKSKSNPSVKYATWKKAMSADLWITNSTRNDTDNEDQIFCLPISPLHRDSTGIYTCSAENSVGIGKSSMHLKVLYPPTVTVTYKRLKQIIHLQCIPKGEPDNYTFDEWEHRSEFNDCRTSQRDKLIQVQFCAKFIFFPVYPTQNKGVQYGQYGEESHLTIYIYKHDAFKSIQKHGETLNLERKKKRVKTSDSFHGINIMVFAIEYWIHLPVATEEDFTNYTIEACNRENCNSFIVEFKSVNYPEPPENLSAVLNSTTFVVYWHPGFDGGIPQRFYIEYRPESKPEWEVVGPIVQSSLSMDRELEYRLKYVLIAKKFYLRMYAKNLVGQSKYSNIFFVEMEDCSCNSEKYTNHIWQITSSLLGGSLIFSFCVNIYCLLTRQQKSGIVLEIPLEEQHYEIGPINDNNANIQGIPNHLQETVTSVDRPASQSANSNASSFQNVSSSGSSVPSLSNLLLNEDGYENPYQMIDHENIEMHPYSIITSNMYQNTTIFHKNMRTNNLESPIQNDKKEIHG</sequence>
<reference evidence="11 12" key="1">
    <citation type="submission" date="2020-06" db="EMBL/GenBank/DDBJ databases">
        <authorList>
            <person name="Li R."/>
            <person name="Bekaert M."/>
        </authorList>
    </citation>
    <scope>NUCLEOTIDE SEQUENCE [LARGE SCALE GENOMIC DNA]</scope>
    <source>
        <strain evidence="12">wild</strain>
    </source>
</reference>
<dbReference type="PROSITE" id="PS00290">
    <property type="entry name" value="IG_MHC"/>
    <property type="match status" value="1"/>
</dbReference>
<evidence type="ECO:0000313" key="12">
    <source>
        <dbReference type="Proteomes" id="UP000507470"/>
    </source>
</evidence>
<dbReference type="OrthoDB" id="8825892at2759"/>
<evidence type="ECO:0000256" key="4">
    <source>
        <dbReference type="ARBA" id="ARBA00023157"/>
    </source>
</evidence>
<evidence type="ECO:0000256" key="2">
    <source>
        <dbReference type="ARBA" id="ARBA00022737"/>
    </source>
</evidence>
<evidence type="ECO:0000256" key="7">
    <source>
        <dbReference type="SAM" id="MobiDB-lite"/>
    </source>
</evidence>
<dbReference type="SMART" id="SM00409">
    <property type="entry name" value="IG"/>
    <property type="match status" value="3"/>
</dbReference>
<dbReference type="PANTHER" id="PTHR11640:SF31">
    <property type="entry name" value="IRREGULAR CHIASM C-ROUGHEST PROTEIN-RELATED"/>
    <property type="match status" value="1"/>
</dbReference>
<evidence type="ECO:0000256" key="3">
    <source>
        <dbReference type="ARBA" id="ARBA00023136"/>
    </source>
</evidence>
<keyword evidence="2" id="KW-0677">Repeat</keyword>
<dbReference type="Gene3D" id="2.60.40.10">
    <property type="entry name" value="Immunoglobulins"/>
    <property type="match status" value="4"/>
</dbReference>
<dbReference type="InterPro" id="IPR003006">
    <property type="entry name" value="Ig/MHC_CS"/>
</dbReference>
<keyword evidence="5" id="KW-0325">Glycoprotein</keyword>
<dbReference type="PROSITE" id="PS50835">
    <property type="entry name" value="IG_LIKE"/>
    <property type="match status" value="3"/>
</dbReference>
<accession>A0A6J8BJB7</accession>
<proteinExistence type="predicted"/>
<dbReference type="Pfam" id="PF07679">
    <property type="entry name" value="I-set"/>
    <property type="match status" value="1"/>
</dbReference>
<dbReference type="InterPro" id="IPR013783">
    <property type="entry name" value="Ig-like_fold"/>
</dbReference>
<dbReference type="InterPro" id="IPR036116">
    <property type="entry name" value="FN3_sf"/>
</dbReference>
<name>A0A6J8BJB7_MYTCO</name>
<evidence type="ECO:0000256" key="8">
    <source>
        <dbReference type="SAM" id="SignalP"/>
    </source>
</evidence>
<feature type="signal peptide" evidence="8">
    <location>
        <begin position="1"/>
        <end position="16"/>
    </location>
</feature>
<dbReference type="InterPro" id="IPR013098">
    <property type="entry name" value="Ig_I-set"/>
</dbReference>
<evidence type="ECO:0000256" key="5">
    <source>
        <dbReference type="ARBA" id="ARBA00023180"/>
    </source>
</evidence>
<keyword evidence="3" id="KW-0472">Membrane</keyword>
<dbReference type="AlphaFoldDB" id="A0A6J8BJB7"/>
<keyword evidence="4" id="KW-1015">Disulfide bond</keyword>
<dbReference type="SUPFAM" id="SSF48726">
    <property type="entry name" value="Immunoglobulin"/>
    <property type="match status" value="2"/>
</dbReference>
<feature type="domain" description="Ig-like" evidence="9">
    <location>
        <begin position="265"/>
        <end position="358"/>
    </location>
</feature>
<dbReference type="EMBL" id="CACVKT020003356">
    <property type="protein sequence ID" value="CAC5383250.1"/>
    <property type="molecule type" value="Genomic_DNA"/>
</dbReference>
<dbReference type="SUPFAM" id="SSF49265">
    <property type="entry name" value="Fibronectin type III"/>
    <property type="match status" value="1"/>
</dbReference>
<dbReference type="PANTHER" id="PTHR11640">
    <property type="entry name" value="NEPHRIN"/>
    <property type="match status" value="1"/>
</dbReference>
<feature type="domain" description="Ig-like" evidence="9">
    <location>
        <begin position="156"/>
        <end position="258"/>
    </location>
</feature>
<feature type="chain" id="PRO_5026734724" description="NCAM" evidence="8">
    <location>
        <begin position="17"/>
        <end position="799"/>
    </location>
</feature>
<dbReference type="GO" id="GO:0098609">
    <property type="term" value="P:cell-cell adhesion"/>
    <property type="evidence" value="ECO:0007669"/>
    <property type="project" value="TreeGrafter"/>
</dbReference>
<evidence type="ECO:0008006" key="13">
    <source>
        <dbReference type="Google" id="ProtNLM"/>
    </source>
</evidence>
<dbReference type="PROSITE" id="PS50853">
    <property type="entry name" value="FN3"/>
    <property type="match status" value="1"/>
</dbReference>
<dbReference type="SMART" id="SM00060">
    <property type="entry name" value="FN3"/>
    <property type="match status" value="1"/>
</dbReference>
<comment type="subcellular location">
    <subcellularLocation>
        <location evidence="1">Membrane</location>
        <topology evidence="1">Single-pass type I membrane protein</topology>
    </subcellularLocation>
</comment>
<dbReference type="GO" id="GO:0005911">
    <property type="term" value="C:cell-cell junction"/>
    <property type="evidence" value="ECO:0007669"/>
    <property type="project" value="TreeGrafter"/>
</dbReference>
<gene>
    <name evidence="11" type="ORF">MCOR_19014</name>
</gene>
<evidence type="ECO:0000259" key="10">
    <source>
        <dbReference type="PROSITE" id="PS50853"/>
    </source>
</evidence>
<keyword evidence="8" id="KW-0732">Signal</keyword>
<keyword evidence="6" id="KW-0393">Immunoglobulin domain</keyword>
<evidence type="ECO:0000256" key="1">
    <source>
        <dbReference type="ARBA" id="ARBA00004479"/>
    </source>
</evidence>
<keyword evidence="12" id="KW-1185">Reference proteome</keyword>
<dbReference type="InterPro" id="IPR007110">
    <property type="entry name" value="Ig-like_dom"/>
</dbReference>
<protein>
    <recommendedName>
        <fullName evidence="13">NCAM</fullName>
    </recommendedName>
</protein>
<dbReference type="InterPro" id="IPR003961">
    <property type="entry name" value="FN3_dom"/>
</dbReference>
<dbReference type="InterPro" id="IPR003599">
    <property type="entry name" value="Ig_sub"/>
</dbReference>
<feature type="compositionally biased region" description="Low complexity" evidence="7">
    <location>
        <begin position="713"/>
        <end position="732"/>
    </location>
</feature>
<dbReference type="InterPro" id="IPR051275">
    <property type="entry name" value="Cell_adhesion_signaling"/>
</dbReference>
<dbReference type="Proteomes" id="UP000507470">
    <property type="component" value="Unassembled WGS sequence"/>
</dbReference>
<dbReference type="GO" id="GO:0005886">
    <property type="term" value="C:plasma membrane"/>
    <property type="evidence" value="ECO:0007669"/>
    <property type="project" value="TreeGrafter"/>
</dbReference>
<evidence type="ECO:0000313" key="11">
    <source>
        <dbReference type="EMBL" id="CAC5383250.1"/>
    </source>
</evidence>
<dbReference type="GO" id="GO:0050839">
    <property type="term" value="F:cell adhesion molecule binding"/>
    <property type="evidence" value="ECO:0007669"/>
    <property type="project" value="TreeGrafter"/>
</dbReference>
<evidence type="ECO:0000259" key="9">
    <source>
        <dbReference type="PROSITE" id="PS50835"/>
    </source>
</evidence>
<evidence type="ECO:0000256" key="6">
    <source>
        <dbReference type="ARBA" id="ARBA00023319"/>
    </source>
</evidence>
<feature type="domain" description="Ig-like" evidence="9">
    <location>
        <begin position="56"/>
        <end position="148"/>
    </location>
</feature>